<evidence type="ECO:0000256" key="9">
    <source>
        <dbReference type="SAM" id="MobiDB-lite"/>
    </source>
</evidence>
<evidence type="ECO:0000256" key="4">
    <source>
        <dbReference type="ARBA" id="ARBA00022980"/>
    </source>
</evidence>
<dbReference type="SUPFAM" id="SSF55658">
    <property type="entry name" value="L9 N-domain-like"/>
    <property type="match status" value="1"/>
</dbReference>
<evidence type="ECO:0000256" key="2">
    <source>
        <dbReference type="ARBA" id="ARBA00022730"/>
    </source>
</evidence>
<dbReference type="NCBIfam" id="TIGR00158">
    <property type="entry name" value="L9"/>
    <property type="match status" value="1"/>
</dbReference>
<feature type="domain" description="Ribosomal protein L9" evidence="10">
    <location>
        <begin position="13"/>
        <end position="40"/>
    </location>
</feature>
<dbReference type="KEGG" id="bhc:JFL75_14160"/>
<dbReference type="SUPFAM" id="SSF55653">
    <property type="entry name" value="Ribosomal protein L9 C-domain"/>
    <property type="match status" value="1"/>
</dbReference>
<dbReference type="InterPro" id="IPR020069">
    <property type="entry name" value="Ribosomal_bL9_C"/>
</dbReference>
<reference evidence="11" key="1">
    <citation type="submission" date="2021-01" db="EMBL/GenBank/DDBJ databases">
        <title>Description of Breznakiella homolactica.</title>
        <authorList>
            <person name="Song Y."/>
            <person name="Brune A."/>
        </authorList>
    </citation>
    <scope>NUCLEOTIDE SEQUENCE</scope>
    <source>
        <strain evidence="11">RmG30</strain>
    </source>
</reference>
<dbReference type="PROSITE" id="PS00651">
    <property type="entry name" value="RIBOSOMAL_L9"/>
    <property type="match status" value="1"/>
</dbReference>
<dbReference type="GO" id="GO:1990904">
    <property type="term" value="C:ribonucleoprotein complex"/>
    <property type="evidence" value="ECO:0007669"/>
    <property type="project" value="UniProtKB-KW"/>
</dbReference>
<dbReference type="InterPro" id="IPR009027">
    <property type="entry name" value="Ribosomal_bL9/RNase_H1_N"/>
</dbReference>
<dbReference type="Pfam" id="PF01281">
    <property type="entry name" value="Ribosomal_L9_N"/>
    <property type="match status" value="1"/>
</dbReference>
<dbReference type="GO" id="GO:0019843">
    <property type="term" value="F:rRNA binding"/>
    <property type="evidence" value="ECO:0007669"/>
    <property type="project" value="UniProtKB-UniRule"/>
</dbReference>
<dbReference type="PANTHER" id="PTHR21368">
    <property type="entry name" value="50S RIBOSOMAL PROTEIN L9"/>
    <property type="match status" value="1"/>
</dbReference>
<comment type="function">
    <text evidence="7">Binds to the 23S rRNA.</text>
</comment>
<dbReference type="Gene3D" id="3.40.5.10">
    <property type="entry name" value="Ribosomal protein L9, N-terminal domain"/>
    <property type="match status" value="1"/>
</dbReference>
<proteinExistence type="inferred from homology"/>
<dbReference type="GO" id="GO:0006412">
    <property type="term" value="P:translation"/>
    <property type="evidence" value="ECO:0007669"/>
    <property type="project" value="UniProtKB-UniRule"/>
</dbReference>
<feature type="region of interest" description="Disordered" evidence="9">
    <location>
        <begin position="148"/>
        <end position="219"/>
    </location>
</feature>
<keyword evidence="5 7" id="KW-0687">Ribonucleoprotein</keyword>
<gene>
    <name evidence="7" type="primary">rplI</name>
    <name evidence="11" type="ORF">JFL75_14160</name>
</gene>
<evidence type="ECO:0000256" key="6">
    <source>
        <dbReference type="ARBA" id="ARBA00035292"/>
    </source>
</evidence>
<accession>A0A7T7XKT9</accession>
<sequence>MKVILNKDLAPLGEEGDVKDVARGYARNYLFPRGIALPYTESTIKLFESRKEEIEARKSQKRQDAAGLKEKIEALEIIITMPAGPNGKLYGAVTSQTVADELAKQGYQIERKRVEVPGNHFKSVGKYKVTVKLYESASAELNITIQGQPVKEESRAPAADHRRDRRRPDQAEAAAETAAEPQAEEQPAEAAAAEIESQPAAETGGAESAEQEDNTSSEA</sequence>
<comment type="similarity">
    <text evidence="1 7">Belongs to the bacterial ribosomal protein bL9 family.</text>
</comment>
<feature type="compositionally biased region" description="Low complexity" evidence="9">
    <location>
        <begin position="188"/>
        <end position="202"/>
    </location>
</feature>
<dbReference type="Pfam" id="PF03948">
    <property type="entry name" value="Ribosomal_L9_C"/>
    <property type="match status" value="1"/>
</dbReference>
<dbReference type="GO" id="GO:0003735">
    <property type="term" value="F:structural constituent of ribosome"/>
    <property type="evidence" value="ECO:0007669"/>
    <property type="project" value="InterPro"/>
</dbReference>
<dbReference type="InterPro" id="IPR020594">
    <property type="entry name" value="Ribosomal_bL9_bac/chp"/>
</dbReference>
<dbReference type="EMBL" id="CP067089">
    <property type="protein sequence ID" value="QQO08078.1"/>
    <property type="molecule type" value="Genomic_DNA"/>
</dbReference>
<keyword evidence="12" id="KW-1185">Reference proteome</keyword>
<evidence type="ECO:0000256" key="5">
    <source>
        <dbReference type="ARBA" id="ARBA00023274"/>
    </source>
</evidence>
<dbReference type="InterPro" id="IPR036935">
    <property type="entry name" value="Ribosomal_bL9_N_sf"/>
</dbReference>
<evidence type="ECO:0000256" key="1">
    <source>
        <dbReference type="ARBA" id="ARBA00010605"/>
    </source>
</evidence>
<dbReference type="RefSeq" id="WP_215625384.1">
    <property type="nucleotide sequence ID" value="NZ_CP067089.2"/>
</dbReference>
<dbReference type="InterPro" id="IPR036791">
    <property type="entry name" value="Ribosomal_bL9_C_sf"/>
</dbReference>
<feature type="compositionally biased region" description="Low complexity" evidence="9">
    <location>
        <begin position="171"/>
        <end position="181"/>
    </location>
</feature>
<evidence type="ECO:0000313" key="11">
    <source>
        <dbReference type="EMBL" id="QQO08078.1"/>
    </source>
</evidence>
<feature type="coiled-coil region" evidence="8">
    <location>
        <begin position="44"/>
        <end position="78"/>
    </location>
</feature>
<keyword evidence="4 7" id="KW-0689">Ribosomal protein</keyword>
<evidence type="ECO:0000256" key="8">
    <source>
        <dbReference type="SAM" id="Coils"/>
    </source>
</evidence>
<name>A0A7T7XKT9_9SPIR</name>
<dbReference type="InterPro" id="IPR020070">
    <property type="entry name" value="Ribosomal_bL9_N"/>
</dbReference>
<evidence type="ECO:0000259" key="10">
    <source>
        <dbReference type="PROSITE" id="PS00651"/>
    </source>
</evidence>
<dbReference type="AlphaFoldDB" id="A0A7T7XKT9"/>
<dbReference type="InterPro" id="IPR000244">
    <property type="entry name" value="Ribosomal_bL9"/>
</dbReference>
<dbReference type="HAMAP" id="MF_00503">
    <property type="entry name" value="Ribosomal_bL9"/>
    <property type="match status" value="1"/>
</dbReference>
<protein>
    <recommendedName>
        <fullName evidence="6 7">Large ribosomal subunit protein bL9</fullName>
    </recommendedName>
</protein>
<dbReference type="Gene3D" id="3.10.430.100">
    <property type="entry name" value="Ribosomal protein L9, C-terminal domain"/>
    <property type="match status" value="1"/>
</dbReference>
<evidence type="ECO:0000256" key="3">
    <source>
        <dbReference type="ARBA" id="ARBA00022884"/>
    </source>
</evidence>
<keyword evidence="3 7" id="KW-0694">RNA-binding</keyword>
<feature type="compositionally biased region" description="Basic and acidic residues" evidence="9">
    <location>
        <begin position="150"/>
        <end position="170"/>
    </location>
</feature>
<keyword evidence="2 7" id="KW-0699">rRNA-binding</keyword>
<dbReference type="GO" id="GO:0005840">
    <property type="term" value="C:ribosome"/>
    <property type="evidence" value="ECO:0007669"/>
    <property type="project" value="UniProtKB-KW"/>
</dbReference>
<feature type="compositionally biased region" description="Acidic residues" evidence="9">
    <location>
        <begin position="209"/>
        <end position="219"/>
    </location>
</feature>
<evidence type="ECO:0000256" key="7">
    <source>
        <dbReference type="HAMAP-Rule" id="MF_00503"/>
    </source>
</evidence>
<organism evidence="11 12">
    <name type="scientific">Breznakiella homolactica</name>
    <dbReference type="NCBI Taxonomy" id="2798577"/>
    <lineage>
        <taxon>Bacteria</taxon>
        <taxon>Pseudomonadati</taxon>
        <taxon>Spirochaetota</taxon>
        <taxon>Spirochaetia</taxon>
        <taxon>Spirochaetales</taxon>
        <taxon>Breznakiellaceae</taxon>
        <taxon>Breznakiella</taxon>
    </lineage>
</organism>
<evidence type="ECO:0000313" key="12">
    <source>
        <dbReference type="Proteomes" id="UP000595917"/>
    </source>
</evidence>
<keyword evidence="8" id="KW-0175">Coiled coil</keyword>
<dbReference type="Proteomes" id="UP000595917">
    <property type="component" value="Chromosome"/>
</dbReference>